<reference evidence="3" key="1">
    <citation type="submission" date="2016-01" db="EMBL/GenBank/DDBJ databases">
        <authorList>
            <person name="Peeters C."/>
        </authorList>
    </citation>
    <scope>NUCLEOTIDE SEQUENCE [LARGE SCALE GENOMIC DNA]</scope>
    <source>
        <strain evidence="3">LMG 22937</strain>
    </source>
</reference>
<dbReference type="OrthoDB" id="9805228at2"/>
<dbReference type="InterPro" id="IPR023393">
    <property type="entry name" value="START-like_dom_sf"/>
</dbReference>
<dbReference type="EMBL" id="FCOL02000012">
    <property type="protein sequence ID" value="SAL57739.1"/>
    <property type="molecule type" value="Genomic_DNA"/>
</dbReference>
<dbReference type="CDD" id="cd07814">
    <property type="entry name" value="SRPBCC_CalC_Aha1-like"/>
    <property type="match status" value="1"/>
</dbReference>
<evidence type="ECO:0000313" key="3">
    <source>
        <dbReference type="EMBL" id="SAL57739.1"/>
    </source>
</evidence>
<dbReference type="SUPFAM" id="SSF55961">
    <property type="entry name" value="Bet v1-like"/>
    <property type="match status" value="1"/>
</dbReference>
<dbReference type="Pfam" id="PF08327">
    <property type="entry name" value="AHSA1"/>
    <property type="match status" value="1"/>
</dbReference>
<dbReference type="AlphaFoldDB" id="A0A158IND5"/>
<feature type="domain" description="Activator of Hsp90 ATPase homologue 1/2-like C-terminal" evidence="2">
    <location>
        <begin position="21"/>
        <end position="147"/>
    </location>
</feature>
<organism evidence="3 4">
    <name type="scientific">Caballeronia terrestris</name>
    <dbReference type="NCBI Taxonomy" id="1226301"/>
    <lineage>
        <taxon>Bacteria</taxon>
        <taxon>Pseudomonadati</taxon>
        <taxon>Pseudomonadota</taxon>
        <taxon>Betaproteobacteria</taxon>
        <taxon>Burkholderiales</taxon>
        <taxon>Burkholderiaceae</taxon>
        <taxon>Caballeronia</taxon>
    </lineage>
</organism>
<proteinExistence type="inferred from homology"/>
<evidence type="ECO:0000256" key="1">
    <source>
        <dbReference type="ARBA" id="ARBA00006817"/>
    </source>
</evidence>
<gene>
    <name evidence="3" type="ORF">AWB67_02670</name>
</gene>
<evidence type="ECO:0000259" key="2">
    <source>
        <dbReference type="Pfam" id="PF08327"/>
    </source>
</evidence>
<evidence type="ECO:0000313" key="4">
    <source>
        <dbReference type="Proteomes" id="UP000054925"/>
    </source>
</evidence>
<keyword evidence="4" id="KW-1185">Reference proteome</keyword>
<protein>
    <submittedName>
        <fullName evidence="3">Activator of Hsp90 ATPase 1 family protein</fullName>
    </submittedName>
</protein>
<sequence length="148" mass="17125">MSEQSQPHTKPSLTLVRRLEASPARVFAAWTNPAQVVQWMRPLDNECIHAENDVRVGGRYRIVMRAPDGEEHDVSGVYREIVADKKLVFTWAWRSTPERESLVTIALRPIGDATELTLTHEQFFDEEARDRHNEGWNSCLDKFVQYFA</sequence>
<comment type="similarity">
    <text evidence="1">Belongs to the AHA1 family.</text>
</comment>
<name>A0A158IND5_9BURK</name>
<accession>A0A158IND5</accession>
<dbReference type="Gene3D" id="3.30.530.20">
    <property type="match status" value="1"/>
</dbReference>
<dbReference type="Proteomes" id="UP000054925">
    <property type="component" value="Unassembled WGS sequence"/>
</dbReference>
<dbReference type="InterPro" id="IPR013538">
    <property type="entry name" value="ASHA1/2-like_C"/>
</dbReference>
<comment type="caution">
    <text evidence="3">The sequence shown here is derived from an EMBL/GenBank/DDBJ whole genome shotgun (WGS) entry which is preliminary data.</text>
</comment>